<organism evidence="1 2">
    <name type="scientific">Pedobacter nutrimenti</name>
    <dbReference type="NCBI Taxonomy" id="1241337"/>
    <lineage>
        <taxon>Bacteria</taxon>
        <taxon>Pseudomonadati</taxon>
        <taxon>Bacteroidota</taxon>
        <taxon>Sphingobacteriia</taxon>
        <taxon>Sphingobacteriales</taxon>
        <taxon>Sphingobacteriaceae</taxon>
        <taxon>Pedobacter</taxon>
    </lineage>
</organism>
<proteinExistence type="predicted"/>
<evidence type="ECO:0000313" key="1">
    <source>
        <dbReference type="EMBL" id="PYF73009.1"/>
    </source>
</evidence>
<gene>
    <name evidence="1" type="ORF">B0O44_105384</name>
</gene>
<dbReference type="AlphaFoldDB" id="A0A318UEC8"/>
<dbReference type="EMBL" id="QKLU01000005">
    <property type="protein sequence ID" value="PYF73009.1"/>
    <property type="molecule type" value="Genomic_DNA"/>
</dbReference>
<keyword evidence="2" id="KW-1185">Reference proteome</keyword>
<name>A0A318UEC8_9SPHI</name>
<sequence length="72" mass="8291">MHLTIKNAEYVHVTPASEVFHLDVHIDGLEIEDILVHIDIVKAIKYYGMTELLDTIGEEHLKSHLECLKVRL</sequence>
<accession>A0A318UEC8</accession>
<evidence type="ECO:0000313" key="2">
    <source>
        <dbReference type="Proteomes" id="UP000248198"/>
    </source>
</evidence>
<dbReference type="OrthoDB" id="772552at2"/>
<protein>
    <submittedName>
        <fullName evidence="1">Uncharacterized protein</fullName>
    </submittedName>
</protein>
<dbReference type="RefSeq" id="WP_110832984.1">
    <property type="nucleotide sequence ID" value="NZ_QKLU01000005.1"/>
</dbReference>
<comment type="caution">
    <text evidence="1">The sequence shown here is derived from an EMBL/GenBank/DDBJ whole genome shotgun (WGS) entry which is preliminary data.</text>
</comment>
<reference evidence="1 2" key="1">
    <citation type="submission" date="2018-06" db="EMBL/GenBank/DDBJ databases">
        <title>Genomic Encyclopedia of Archaeal and Bacterial Type Strains, Phase II (KMG-II): from individual species to whole genera.</title>
        <authorList>
            <person name="Goeker M."/>
        </authorList>
    </citation>
    <scope>NUCLEOTIDE SEQUENCE [LARGE SCALE GENOMIC DNA]</scope>
    <source>
        <strain evidence="1 2">DSM 27372</strain>
    </source>
</reference>
<dbReference type="Proteomes" id="UP000248198">
    <property type="component" value="Unassembled WGS sequence"/>
</dbReference>